<accession>A0A0D2D9G4</accession>
<dbReference type="OrthoDB" id="10362503at2759"/>
<dbReference type="Proteomes" id="UP000054342">
    <property type="component" value="Unassembled WGS sequence"/>
</dbReference>
<dbReference type="AlphaFoldDB" id="A0A0D2D9G4"/>
<proteinExistence type="predicted"/>
<gene>
    <name evidence="1" type="ORF">PV05_03419</name>
</gene>
<organism evidence="1 2">
    <name type="scientific">Exophiala xenobiotica</name>
    <dbReference type="NCBI Taxonomy" id="348802"/>
    <lineage>
        <taxon>Eukaryota</taxon>
        <taxon>Fungi</taxon>
        <taxon>Dikarya</taxon>
        <taxon>Ascomycota</taxon>
        <taxon>Pezizomycotina</taxon>
        <taxon>Eurotiomycetes</taxon>
        <taxon>Chaetothyriomycetidae</taxon>
        <taxon>Chaetothyriales</taxon>
        <taxon>Herpotrichiellaceae</taxon>
        <taxon>Exophiala</taxon>
    </lineage>
</organism>
<dbReference type="HOGENOM" id="CLU_1447684_0_0_1"/>
<keyword evidence="2" id="KW-1185">Reference proteome</keyword>
<protein>
    <submittedName>
        <fullName evidence="1">Uncharacterized protein</fullName>
    </submittedName>
</protein>
<reference evidence="1 2" key="1">
    <citation type="submission" date="2015-01" db="EMBL/GenBank/DDBJ databases">
        <title>The Genome Sequence of Exophiala xenobiotica CBS118157.</title>
        <authorList>
            <consortium name="The Broad Institute Genomics Platform"/>
            <person name="Cuomo C."/>
            <person name="de Hoog S."/>
            <person name="Gorbushina A."/>
            <person name="Stielow B."/>
            <person name="Teixiera M."/>
            <person name="Abouelleil A."/>
            <person name="Chapman S.B."/>
            <person name="Priest M."/>
            <person name="Young S.K."/>
            <person name="Wortman J."/>
            <person name="Nusbaum C."/>
            <person name="Birren B."/>
        </authorList>
    </citation>
    <scope>NUCLEOTIDE SEQUENCE [LARGE SCALE GENOMIC DNA]</scope>
    <source>
        <strain evidence="1 2">CBS 118157</strain>
    </source>
</reference>
<dbReference type="RefSeq" id="XP_013319511.1">
    <property type="nucleotide sequence ID" value="XM_013464057.1"/>
</dbReference>
<sequence length="192" mass="22204">MHQPLETYIQWELKSEQVPWAQVKPEAWRRFYIVAGLDLVPEQTIIILRTGARMDRFMWAMETVPWIREKRPVYLHTIRGLLYGWLMYYSGDRQIKWEIQPIAYNGPVMLRIKDGRLDKDGEPTHGTLGFWLVDGKGNGATGFNEKPTETIKFHIKTLLESPDGTLINMLQWNSCPWGNFEQVTTPGSPAAA</sequence>
<dbReference type="GeneID" id="25325327"/>
<evidence type="ECO:0000313" key="1">
    <source>
        <dbReference type="EMBL" id="KIW58927.1"/>
    </source>
</evidence>
<name>A0A0D2D9G4_9EURO</name>
<dbReference type="EMBL" id="KN847318">
    <property type="protein sequence ID" value="KIW58927.1"/>
    <property type="molecule type" value="Genomic_DNA"/>
</dbReference>
<evidence type="ECO:0000313" key="2">
    <source>
        <dbReference type="Proteomes" id="UP000054342"/>
    </source>
</evidence>